<evidence type="ECO:0000256" key="11">
    <source>
        <dbReference type="ARBA" id="ARBA00048701"/>
    </source>
</evidence>
<comment type="catalytic activity">
    <reaction evidence="7">
        <text>12-hexadecanoyloxy-octadecanoate + H2O = 12-hydroxyoctadecanoate + hexadecanoate + H(+)</text>
        <dbReference type="Rhea" id="RHEA:52056"/>
        <dbReference type="ChEBI" id="CHEBI:7896"/>
        <dbReference type="ChEBI" id="CHEBI:15377"/>
        <dbReference type="ChEBI" id="CHEBI:15378"/>
        <dbReference type="ChEBI" id="CHEBI:83677"/>
        <dbReference type="ChEBI" id="CHEBI:84201"/>
    </reaction>
    <physiologicalReaction direction="left-to-right" evidence="7">
        <dbReference type="Rhea" id="RHEA:52057"/>
    </physiologicalReaction>
</comment>
<evidence type="ECO:0000313" key="18">
    <source>
        <dbReference type="Proteomes" id="UP000015103"/>
    </source>
</evidence>
<dbReference type="Proteomes" id="UP000015103">
    <property type="component" value="Unassembled WGS sequence"/>
</dbReference>
<evidence type="ECO:0000256" key="7">
    <source>
        <dbReference type="ARBA" id="ARBA00047368"/>
    </source>
</evidence>
<comment type="catalytic activity">
    <reaction evidence="15">
        <text>13-(9Z-hexadecenoyloxy)-octadecanoate + H2O = 13-hydroxy-octadecanoate + (9Z)-hexadecenoate + H(+)</text>
        <dbReference type="Rhea" id="RHEA:52076"/>
        <dbReference type="ChEBI" id="CHEBI:15377"/>
        <dbReference type="ChEBI" id="CHEBI:15378"/>
        <dbReference type="ChEBI" id="CHEBI:32372"/>
        <dbReference type="ChEBI" id="CHEBI:136304"/>
        <dbReference type="ChEBI" id="CHEBI:136315"/>
    </reaction>
    <physiologicalReaction direction="left-to-right" evidence="15">
        <dbReference type="Rhea" id="RHEA:52077"/>
    </physiologicalReaction>
</comment>
<evidence type="ECO:0000256" key="15">
    <source>
        <dbReference type="ARBA" id="ARBA00049322"/>
    </source>
</evidence>
<dbReference type="GeneID" id="141450972"/>
<evidence type="ECO:0000256" key="10">
    <source>
        <dbReference type="ARBA" id="ARBA00048680"/>
    </source>
</evidence>
<dbReference type="EnsemblMetazoa" id="RPRC013609-RA">
    <property type="protein sequence ID" value="RPRC013609-PA"/>
    <property type="gene ID" value="RPRC013609"/>
</dbReference>
<dbReference type="eggNOG" id="KOG3989">
    <property type="taxonomic scope" value="Eukaryota"/>
</dbReference>
<comment type="catalytic activity">
    <reaction evidence="16">
        <text>12-(9Z-hexadecenoyloxy)-octadecanoate + H2O = 12-hydroxyoctadecanoate + (9Z)-hexadecenoate + H(+)</text>
        <dbReference type="Rhea" id="RHEA:52072"/>
        <dbReference type="ChEBI" id="CHEBI:15377"/>
        <dbReference type="ChEBI" id="CHEBI:15378"/>
        <dbReference type="ChEBI" id="CHEBI:32372"/>
        <dbReference type="ChEBI" id="CHEBI:84201"/>
        <dbReference type="ChEBI" id="CHEBI:136312"/>
    </reaction>
    <physiologicalReaction direction="left-to-right" evidence="16">
        <dbReference type="Rhea" id="RHEA:52073"/>
    </physiologicalReaction>
</comment>
<dbReference type="EMBL" id="ACPB03005685">
    <property type="status" value="NOT_ANNOTATED_CDS"/>
    <property type="molecule type" value="Genomic_DNA"/>
</dbReference>
<sequence length="242" mass="27900">MGASAALLHISALSLYIYVMYFLHIQNATKAMLSEDKSIKTMAIFSRRFLTNWTFGIQGVYFIFCTLQHLLSLLSAHKIKDKLTKYSDYIFTSIATPMALMVSIVFWSIFLYDRELIFPKVLDQVIPVWINHSIHTFNSAIAIIDMFFINHKFPSWSRALQGTLTYLLIYSVCLFGTYFQTGIWLYPIFNILTWPQRLLLSVGVLVVAVAMYGLTKIIHHIIWGNTVAMPEKTKKGSKHKRK</sequence>
<dbReference type="InParanoid" id="T1IBD8"/>
<comment type="catalytic activity">
    <reaction evidence="9">
        <text>9-hexadecanoyloxy-octadecanoate + H2O = 9-hydroxy-octadecanoate + hexadecanoate + H(+)</text>
        <dbReference type="Rhea" id="RHEA:52052"/>
        <dbReference type="ChEBI" id="CHEBI:7896"/>
        <dbReference type="ChEBI" id="CHEBI:15377"/>
        <dbReference type="ChEBI" id="CHEBI:15378"/>
        <dbReference type="ChEBI" id="CHEBI:83670"/>
        <dbReference type="ChEBI" id="CHEBI:136286"/>
    </reaction>
    <physiologicalReaction direction="left-to-right" evidence="9">
        <dbReference type="Rhea" id="RHEA:52053"/>
    </physiologicalReaction>
</comment>
<evidence type="ECO:0000256" key="14">
    <source>
        <dbReference type="ARBA" id="ARBA00049296"/>
    </source>
</evidence>
<evidence type="ECO:0000256" key="5">
    <source>
        <dbReference type="ARBA" id="ARBA00022989"/>
    </source>
</evidence>
<evidence type="ECO:0000256" key="4">
    <source>
        <dbReference type="ARBA" id="ARBA00022692"/>
    </source>
</evidence>
<name>T1IBD8_RHOPR</name>
<comment type="catalytic activity">
    <reaction evidence="1">
        <text>9-(9Z-hexadecenoyloxy)-octadecanoate + H2O = (9Z)-hexadecenoate + 9-hydroxy-octadecanoate + H(+)</text>
        <dbReference type="Rhea" id="RHEA:52068"/>
        <dbReference type="ChEBI" id="CHEBI:15377"/>
        <dbReference type="ChEBI" id="CHEBI:15378"/>
        <dbReference type="ChEBI" id="CHEBI:32372"/>
        <dbReference type="ChEBI" id="CHEBI:136286"/>
        <dbReference type="ChEBI" id="CHEBI:136309"/>
    </reaction>
    <physiologicalReaction direction="left-to-right" evidence="1">
        <dbReference type="Rhea" id="RHEA:52069"/>
    </physiologicalReaction>
</comment>
<dbReference type="Pfam" id="PF04750">
    <property type="entry name" value="Far-17a_AIG1"/>
    <property type="match status" value="1"/>
</dbReference>
<comment type="subcellular location">
    <subcellularLocation>
        <location evidence="2">Endomembrane system</location>
        <topology evidence="2">Multi-pass membrane protein</topology>
    </subcellularLocation>
</comment>
<evidence type="ECO:0000256" key="8">
    <source>
        <dbReference type="ARBA" id="ARBA00047427"/>
    </source>
</evidence>
<dbReference type="OMA" id="TGIWLYP"/>
<evidence type="ECO:0000256" key="12">
    <source>
        <dbReference type="ARBA" id="ARBA00048800"/>
    </source>
</evidence>
<keyword evidence="4" id="KW-0812">Transmembrane</keyword>
<evidence type="ECO:0000256" key="16">
    <source>
        <dbReference type="ARBA" id="ARBA00049428"/>
    </source>
</evidence>
<keyword evidence="18" id="KW-1185">Reference proteome</keyword>
<evidence type="ECO:0000256" key="3">
    <source>
        <dbReference type="ARBA" id="ARBA00009300"/>
    </source>
</evidence>
<evidence type="ECO:0000313" key="17">
    <source>
        <dbReference type="EnsemblMetazoa" id="RPRC013609-PA"/>
    </source>
</evidence>
<proteinExistence type="inferred from homology"/>
<evidence type="ECO:0000256" key="6">
    <source>
        <dbReference type="ARBA" id="ARBA00023136"/>
    </source>
</evidence>
<comment type="catalytic activity">
    <reaction evidence="14">
        <text>13-(9Z-octadecenoyloxy)-octadecanoate + H2O = 13-hydroxy-octadecanoate + (9Z)-octadecenoate + H(+)</text>
        <dbReference type="Rhea" id="RHEA:52064"/>
        <dbReference type="ChEBI" id="CHEBI:15377"/>
        <dbReference type="ChEBI" id="CHEBI:15378"/>
        <dbReference type="ChEBI" id="CHEBI:30823"/>
        <dbReference type="ChEBI" id="CHEBI:136303"/>
        <dbReference type="ChEBI" id="CHEBI:136304"/>
    </reaction>
    <physiologicalReaction direction="left-to-right" evidence="14">
        <dbReference type="Rhea" id="RHEA:52065"/>
    </physiologicalReaction>
</comment>
<dbReference type="PANTHER" id="PTHR10989">
    <property type="entry name" value="ANDROGEN-INDUCED PROTEIN 1-RELATED"/>
    <property type="match status" value="1"/>
</dbReference>
<evidence type="ECO:0000256" key="1">
    <source>
        <dbReference type="ARBA" id="ARBA00000923"/>
    </source>
</evidence>
<comment type="catalytic activity">
    <reaction evidence="13">
        <text>9-octadecanoyloxy-octadecanoate + H2O = 9-hydroxy-octadecanoate + octadecanoate + H(+)</text>
        <dbReference type="Rhea" id="RHEA:52096"/>
        <dbReference type="ChEBI" id="CHEBI:15377"/>
        <dbReference type="ChEBI" id="CHEBI:15378"/>
        <dbReference type="ChEBI" id="CHEBI:25629"/>
        <dbReference type="ChEBI" id="CHEBI:136286"/>
        <dbReference type="ChEBI" id="CHEBI:136373"/>
    </reaction>
    <physiologicalReaction direction="left-to-right" evidence="13">
        <dbReference type="Rhea" id="RHEA:52097"/>
    </physiologicalReaction>
</comment>
<dbReference type="HOGENOM" id="CLU_073346_2_0_1"/>
<dbReference type="GO" id="GO:0016020">
    <property type="term" value="C:membrane"/>
    <property type="evidence" value="ECO:0007669"/>
    <property type="project" value="InterPro"/>
</dbReference>
<accession>T1IBD8</accession>
<comment type="catalytic activity">
    <reaction evidence="11">
        <text>12-(9Z-octadecenoyloxy)-octadecanoate + H2O = 12-hydroxyoctadecanoate + (9Z)-octadecenoate + H(+)</text>
        <dbReference type="Rhea" id="RHEA:52060"/>
        <dbReference type="ChEBI" id="CHEBI:15377"/>
        <dbReference type="ChEBI" id="CHEBI:15378"/>
        <dbReference type="ChEBI" id="CHEBI:30823"/>
        <dbReference type="ChEBI" id="CHEBI:84201"/>
        <dbReference type="ChEBI" id="CHEBI:136302"/>
    </reaction>
    <physiologicalReaction direction="left-to-right" evidence="11">
        <dbReference type="Rhea" id="RHEA:52061"/>
    </physiologicalReaction>
</comment>
<evidence type="ECO:0000256" key="9">
    <source>
        <dbReference type="ARBA" id="ARBA00047863"/>
    </source>
</evidence>
<organism evidence="17 18">
    <name type="scientific">Rhodnius prolixus</name>
    <name type="common">Triatomid bug</name>
    <dbReference type="NCBI Taxonomy" id="13249"/>
    <lineage>
        <taxon>Eukaryota</taxon>
        <taxon>Metazoa</taxon>
        <taxon>Ecdysozoa</taxon>
        <taxon>Arthropoda</taxon>
        <taxon>Hexapoda</taxon>
        <taxon>Insecta</taxon>
        <taxon>Pterygota</taxon>
        <taxon>Neoptera</taxon>
        <taxon>Paraneoptera</taxon>
        <taxon>Hemiptera</taxon>
        <taxon>Heteroptera</taxon>
        <taxon>Panheteroptera</taxon>
        <taxon>Cimicomorpha</taxon>
        <taxon>Reduviidae</taxon>
        <taxon>Triatominae</taxon>
        <taxon>Rhodnius</taxon>
    </lineage>
</organism>
<dbReference type="AlphaFoldDB" id="T1IBD8"/>
<dbReference type="PANTHER" id="PTHR10989:SF16">
    <property type="entry name" value="AT02829P-RELATED"/>
    <property type="match status" value="1"/>
</dbReference>
<comment type="catalytic activity">
    <reaction evidence="8">
        <text>13-octadecanoyloxy-octadecanoate + H2O = 13-hydroxy-octadecanoate + octadecanoate + H(+)</text>
        <dbReference type="Rhea" id="RHEA:52084"/>
        <dbReference type="ChEBI" id="CHEBI:15377"/>
        <dbReference type="ChEBI" id="CHEBI:15378"/>
        <dbReference type="ChEBI" id="CHEBI:25629"/>
        <dbReference type="ChEBI" id="CHEBI:136304"/>
        <dbReference type="ChEBI" id="CHEBI:136335"/>
    </reaction>
    <physiologicalReaction direction="left-to-right" evidence="8">
        <dbReference type="Rhea" id="RHEA:52085"/>
    </physiologicalReaction>
</comment>
<evidence type="ECO:0000256" key="13">
    <source>
        <dbReference type="ARBA" id="ARBA00049221"/>
    </source>
</evidence>
<dbReference type="GO" id="GO:0012505">
    <property type="term" value="C:endomembrane system"/>
    <property type="evidence" value="ECO:0007669"/>
    <property type="project" value="UniProtKB-SubCell"/>
</dbReference>
<comment type="similarity">
    <text evidence="3">Belongs to the AIG1 family.</text>
</comment>
<comment type="catalytic activity">
    <reaction evidence="12">
        <text>9-(9Z-octadecenoyloxy)-octadecanoate + H2O = 9-hydroxy-octadecanoate + (9Z)-octadecenoate + H(+)</text>
        <dbReference type="Rhea" id="RHEA:52048"/>
        <dbReference type="ChEBI" id="CHEBI:15377"/>
        <dbReference type="ChEBI" id="CHEBI:15378"/>
        <dbReference type="ChEBI" id="CHEBI:30823"/>
        <dbReference type="ChEBI" id="CHEBI:136282"/>
        <dbReference type="ChEBI" id="CHEBI:136286"/>
    </reaction>
    <physiologicalReaction direction="left-to-right" evidence="12">
        <dbReference type="Rhea" id="RHEA:52049"/>
    </physiologicalReaction>
</comment>
<evidence type="ECO:0000256" key="2">
    <source>
        <dbReference type="ARBA" id="ARBA00004127"/>
    </source>
</evidence>
<keyword evidence="6" id="KW-0472">Membrane</keyword>
<dbReference type="RefSeq" id="XP_073978034.1">
    <property type="nucleotide sequence ID" value="XM_074121933.1"/>
</dbReference>
<dbReference type="VEuPathDB" id="VectorBase:RPRC013609"/>
<keyword evidence="5" id="KW-1133">Transmembrane helix</keyword>
<dbReference type="InterPro" id="IPR006838">
    <property type="entry name" value="ADTRP_AIG1"/>
</dbReference>
<reference evidence="17" key="1">
    <citation type="submission" date="2015-05" db="UniProtKB">
        <authorList>
            <consortium name="EnsemblMetazoa"/>
        </authorList>
    </citation>
    <scope>IDENTIFICATION</scope>
</reference>
<comment type="catalytic activity">
    <reaction evidence="10">
        <text>12-octadecanoyloxy-octadecanoate + H2O = 12-hydroxyoctadecanoate + octadecanoate + H(+)</text>
        <dbReference type="Rhea" id="RHEA:52080"/>
        <dbReference type="ChEBI" id="CHEBI:15377"/>
        <dbReference type="ChEBI" id="CHEBI:15378"/>
        <dbReference type="ChEBI" id="CHEBI:25629"/>
        <dbReference type="ChEBI" id="CHEBI:84201"/>
        <dbReference type="ChEBI" id="CHEBI:136330"/>
    </reaction>
    <physiologicalReaction direction="left-to-right" evidence="10">
        <dbReference type="Rhea" id="RHEA:52081"/>
    </physiologicalReaction>
</comment>
<protein>
    <submittedName>
        <fullName evidence="17">Uncharacterized protein</fullName>
    </submittedName>
</protein>